<dbReference type="SUPFAM" id="SSF56935">
    <property type="entry name" value="Porins"/>
    <property type="match status" value="1"/>
</dbReference>
<keyword evidence="6 7" id="KW-0998">Cell outer membrane</keyword>
<protein>
    <submittedName>
        <fullName evidence="11">TonB-dependent receptor</fullName>
    </submittedName>
</protein>
<dbReference type="InterPro" id="IPR012910">
    <property type="entry name" value="Plug_dom"/>
</dbReference>
<dbReference type="KEGG" id="anf:AQPE_1773"/>
<evidence type="ECO:0000313" key="12">
    <source>
        <dbReference type="Proteomes" id="UP001193389"/>
    </source>
</evidence>
<dbReference type="InterPro" id="IPR041700">
    <property type="entry name" value="OMP_b-brl_3"/>
</dbReference>
<comment type="similarity">
    <text evidence="7">Belongs to the TonB-dependent receptor family.</text>
</comment>
<dbReference type="PANTHER" id="PTHR40980:SF4">
    <property type="entry name" value="TONB-DEPENDENT RECEPTOR-LIKE BETA-BARREL DOMAIN-CONTAINING PROTEIN"/>
    <property type="match status" value="1"/>
</dbReference>
<evidence type="ECO:0000256" key="4">
    <source>
        <dbReference type="ARBA" id="ARBA00022692"/>
    </source>
</evidence>
<name>A0A5K7S7V9_9BACT</name>
<organism evidence="11 12">
    <name type="scientific">Aquipluma nitroreducens</name>
    <dbReference type="NCBI Taxonomy" id="2010828"/>
    <lineage>
        <taxon>Bacteria</taxon>
        <taxon>Pseudomonadati</taxon>
        <taxon>Bacteroidota</taxon>
        <taxon>Bacteroidia</taxon>
        <taxon>Marinilabiliales</taxon>
        <taxon>Prolixibacteraceae</taxon>
        <taxon>Aquipluma</taxon>
    </lineage>
</organism>
<feature type="chain" id="PRO_5024402997" evidence="8">
    <location>
        <begin position="21"/>
        <end position="830"/>
    </location>
</feature>
<dbReference type="Pfam" id="PF07715">
    <property type="entry name" value="Plug"/>
    <property type="match status" value="1"/>
</dbReference>
<dbReference type="PANTHER" id="PTHR40980">
    <property type="entry name" value="PLUG DOMAIN-CONTAINING PROTEIN"/>
    <property type="match status" value="1"/>
</dbReference>
<keyword evidence="2 7" id="KW-0813">Transport</keyword>
<evidence type="ECO:0000313" key="11">
    <source>
        <dbReference type="EMBL" id="BBE17616.1"/>
    </source>
</evidence>
<keyword evidence="11" id="KW-0675">Receptor</keyword>
<evidence type="ECO:0000259" key="9">
    <source>
        <dbReference type="Pfam" id="PF07715"/>
    </source>
</evidence>
<dbReference type="Pfam" id="PF13620">
    <property type="entry name" value="CarboxypepD_reg"/>
    <property type="match status" value="1"/>
</dbReference>
<evidence type="ECO:0000256" key="2">
    <source>
        <dbReference type="ARBA" id="ARBA00022448"/>
    </source>
</evidence>
<gene>
    <name evidence="11" type="ORF">AQPE_1773</name>
</gene>
<dbReference type="Gene3D" id="2.40.170.20">
    <property type="entry name" value="TonB-dependent receptor, beta-barrel domain"/>
    <property type="match status" value="1"/>
</dbReference>
<dbReference type="EMBL" id="AP018694">
    <property type="protein sequence ID" value="BBE17616.1"/>
    <property type="molecule type" value="Genomic_DNA"/>
</dbReference>
<dbReference type="Gene3D" id="2.170.130.10">
    <property type="entry name" value="TonB-dependent receptor, plug domain"/>
    <property type="match status" value="1"/>
</dbReference>
<evidence type="ECO:0000256" key="7">
    <source>
        <dbReference type="PROSITE-ProRule" id="PRU01360"/>
    </source>
</evidence>
<dbReference type="RefSeq" id="WP_318350596.1">
    <property type="nucleotide sequence ID" value="NZ_AP018694.1"/>
</dbReference>
<evidence type="ECO:0000256" key="6">
    <source>
        <dbReference type="ARBA" id="ARBA00023237"/>
    </source>
</evidence>
<dbReference type="GO" id="GO:0009279">
    <property type="term" value="C:cell outer membrane"/>
    <property type="evidence" value="ECO:0007669"/>
    <property type="project" value="UniProtKB-SubCell"/>
</dbReference>
<dbReference type="InterPro" id="IPR037066">
    <property type="entry name" value="Plug_dom_sf"/>
</dbReference>
<feature type="signal peptide" evidence="8">
    <location>
        <begin position="1"/>
        <end position="20"/>
    </location>
</feature>
<dbReference type="Gene3D" id="2.60.40.1120">
    <property type="entry name" value="Carboxypeptidase-like, regulatory domain"/>
    <property type="match status" value="1"/>
</dbReference>
<dbReference type="Proteomes" id="UP001193389">
    <property type="component" value="Chromosome"/>
</dbReference>
<reference evidence="11" key="1">
    <citation type="journal article" date="2020" name="Int. J. Syst. Evol. Microbiol.">
        <title>Aquipluma nitroreducens gen. nov. sp. nov., a novel facultatively anaerobic bacterium isolated from a freshwater lake.</title>
        <authorList>
            <person name="Watanabe M."/>
            <person name="Kojima H."/>
            <person name="Fukui M."/>
        </authorList>
    </citation>
    <scope>NUCLEOTIDE SEQUENCE</scope>
    <source>
        <strain evidence="11">MeG22</strain>
    </source>
</reference>
<keyword evidence="8" id="KW-0732">Signal</keyword>
<dbReference type="InterPro" id="IPR008969">
    <property type="entry name" value="CarboxyPept-like_regulatory"/>
</dbReference>
<evidence type="ECO:0000256" key="3">
    <source>
        <dbReference type="ARBA" id="ARBA00022452"/>
    </source>
</evidence>
<keyword evidence="12" id="KW-1185">Reference proteome</keyword>
<evidence type="ECO:0000259" key="10">
    <source>
        <dbReference type="Pfam" id="PF14905"/>
    </source>
</evidence>
<feature type="domain" description="Outer membrane protein beta-barrel" evidence="10">
    <location>
        <begin position="396"/>
        <end position="805"/>
    </location>
</feature>
<evidence type="ECO:0000256" key="8">
    <source>
        <dbReference type="SAM" id="SignalP"/>
    </source>
</evidence>
<comment type="subcellular location">
    <subcellularLocation>
        <location evidence="1 7">Cell outer membrane</location>
        <topology evidence="1 7">Multi-pass membrane protein</topology>
    </subcellularLocation>
</comment>
<dbReference type="Pfam" id="PF14905">
    <property type="entry name" value="OMP_b-brl_3"/>
    <property type="match status" value="1"/>
</dbReference>
<sequence>MKKLLTVLFLFLITASTIFSQVPPAGARPGGPGAGMNGVPKNGKISGKIIDTETNTPMEYANVSIFRKQDSKLITGSISNASGAFVITDLPLGEYYVEASFIGFEKTTIKDVKIAPNAATVDMGTIGLSASREQIGTVDVVAERNRVEYKIDKKVINVSNDINAAGGSAVTVLENTPSVEVDIDGNVSLRGSSSFTVLIDGRPSVLSGSDALKQIPSSAIQNIEIITNPSVKYDPDGMAGIINVVMKRNVLSGVNGIVNVNLGTGDKYGTDMMLNYKTKKYNLFFGANWNDNTDKGTQKSTRETYANDTTTYLNTEGTRNQSHGGKQIKGGFDYYLTDKTSVTVSTQLGSYDFSSYGSGNLHNYDLPSSFDIYSIQKNNSTRTGNYVSANANFLTKFDENGTHKLEGSFNYRNRNGGSDETIDEYQTDANYSQVGEYLSRVITNENSNSNDYRAKLDYTLPLKGGSKFEAGLQSRIEDESEALDFKDFNTTTQQFENNPNFTSSMDFKENIHSVYSTYTGNLKAIQFVVGVREEYNKRSITHYKENVPNKYNLDRFDFFPSLHLSYELVDKSQLMTSYSRRINRPDGRDLDPFPSYMNQYTIRTGNPGLKPEYTDSYEASYMKKFGNSFVSLETFYRTTNNLMTRLTNVVDGISYMTVDNLNRDYSMGGEIMGNLNITKWLLINTSFTLYNYKMKGEVLGVSVDKESTNYSGRMNATIKFAPESRLQLTGFYRGPSVSAQGDQKGMVFTNLSYRQDLMKKKLSATLSVRDLLGTMRMQGTSYGDNFKSTFKMTREPRVLMLTLSYKINNYKMDKSAPAEENVPAMDNSGF</sequence>
<evidence type="ECO:0000256" key="5">
    <source>
        <dbReference type="ARBA" id="ARBA00023136"/>
    </source>
</evidence>
<dbReference type="InterPro" id="IPR036942">
    <property type="entry name" value="Beta-barrel_TonB_sf"/>
</dbReference>
<proteinExistence type="inferred from homology"/>
<dbReference type="AlphaFoldDB" id="A0A5K7S7V9"/>
<dbReference type="InterPro" id="IPR039426">
    <property type="entry name" value="TonB-dep_rcpt-like"/>
</dbReference>
<evidence type="ECO:0000256" key="1">
    <source>
        <dbReference type="ARBA" id="ARBA00004571"/>
    </source>
</evidence>
<dbReference type="PROSITE" id="PS52016">
    <property type="entry name" value="TONB_DEPENDENT_REC_3"/>
    <property type="match status" value="1"/>
</dbReference>
<keyword evidence="4 7" id="KW-0812">Transmembrane</keyword>
<dbReference type="SUPFAM" id="SSF49464">
    <property type="entry name" value="Carboxypeptidase regulatory domain-like"/>
    <property type="match status" value="1"/>
</dbReference>
<feature type="domain" description="TonB-dependent receptor plug" evidence="9">
    <location>
        <begin position="167"/>
        <end position="241"/>
    </location>
</feature>
<keyword evidence="3 7" id="KW-1134">Transmembrane beta strand</keyword>
<accession>A0A5K7S7V9</accession>
<keyword evidence="5 7" id="KW-0472">Membrane</keyword>